<reference evidence="1" key="1">
    <citation type="submission" date="2018-01" db="EMBL/GenBank/DDBJ databases">
        <authorList>
            <person name="Mao J.F."/>
        </authorList>
    </citation>
    <scope>NUCLEOTIDE SEQUENCE</scope>
    <source>
        <strain evidence="1">Huo1</strain>
        <tissue evidence="1">Leaf</tissue>
    </source>
</reference>
<organism evidence="1">
    <name type="scientific">Salvia splendens</name>
    <name type="common">Scarlet sage</name>
    <dbReference type="NCBI Taxonomy" id="180675"/>
    <lineage>
        <taxon>Eukaryota</taxon>
        <taxon>Viridiplantae</taxon>
        <taxon>Streptophyta</taxon>
        <taxon>Embryophyta</taxon>
        <taxon>Tracheophyta</taxon>
        <taxon>Spermatophyta</taxon>
        <taxon>Magnoliopsida</taxon>
        <taxon>eudicotyledons</taxon>
        <taxon>Gunneridae</taxon>
        <taxon>Pentapetalae</taxon>
        <taxon>asterids</taxon>
        <taxon>lamiids</taxon>
        <taxon>Lamiales</taxon>
        <taxon>Lamiaceae</taxon>
        <taxon>Nepetoideae</taxon>
        <taxon>Mentheae</taxon>
        <taxon>Salviinae</taxon>
        <taxon>Salvia</taxon>
        <taxon>Salvia subgen. Calosphace</taxon>
        <taxon>core Calosphace</taxon>
    </lineage>
</organism>
<proteinExistence type="predicted"/>
<sequence length="52" mass="6100">MEEGDGFGLLYWYRRCRVVDKSDRGVGRFGLWRGGSFEELMDYAVEKRSATF</sequence>
<name>A0A8X8ZQ56_SALSN</name>
<evidence type="ECO:0000313" key="2">
    <source>
        <dbReference type="Proteomes" id="UP000298416"/>
    </source>
</evidence>
<comment type="caution">
    <text evidence="1">The sequence shown here is derived from an EMBL/GenBank/DDBJ whole genome shotgun (WGS) entry which is preliminary data.</text>
</comment>
<dbReference type="EMBL" id="PNBA02000009">
    <property type="protein sequence ID" value="KAG6412109.1"/>
    <property type="molecule type" value="Genomic_DNA"/>
</dbReference>
<dbReference type="AlphaFoldDB" id="A0A8X8ZQ56"/>
<keyword evidence="2" id="KW-1185">Reference proteome</keyword>
<reference evidence="1" key="2">
    <citation type="submission" date="2020-08" db="EMBL/GenBank/DDBJ databases">
        <title>Plant Genome Project.</title>
        <authorList>
            <person name="Zhang R.-G."/>
        </authorList>
    </citation>
    <scope>NUCLEOTIDE SEQUENCE</scope>
    <source>
        <strain evidence="1">Huo1</strain>
        <tissue evidence="1">Leaf</tissue>
    </source>
</reference>
<gene>
    <name evidence="1" type="ORF">SASPL_124777</name>
</gene>
<protein>
    <submittedName>
        <fullName evidence="1">Uncharacterized protein</fullName>
    </submittedName>
</protein>
<dbReference type="Proteomes" id="UP000298416">
    <property type="component" value="Unassembled WGS sequence"/>
</dbReference>
<evidence type="ECO:0000313" key="1">
    <source>
        <dbReference type="EMBL" id="KAG6412109.1"/>
    </source>
</evidence>
<accession>A0A8X8ZQ56</accession>